<evidence type="ECO:0000256" key="5">
    <source>
        <dbReference type="ARBA" id="ARBA00022989"/>
    </source>
</evidence>
<evidence type="ECO:0000256" key="6">
    <source>
        <dbReference type="ARBA" id="ARBA00023136"/>
    </source>
</evidence>
<dbReference type="AlphaFoldDB" id="A0A9X2S6A7"/>
<comment type="subcellular location">
    <subcellularLocation>
        <location evidence="1">Membrane</location>
        <topology evidence="1">Multi-pass membrane protein</topology>
    </subcellularLocation>
</comment>
<keyword evidence="4 7" id="KW-0812">Transmembrane</keyword>
<dbReference type="RefSeq" id="WP_050069720.1">
    <property type="nucleotide sequence ID" value="NZ_CABKTM010000013.1"/>
</dbReference>
<feature type="transmembrane region" description="Helical" evidence="7">
    <location>
        <begin position="346"/>
        <end position="366"/>
    </location>
</feature>
<proteinExistence type="predicted"/>
<dbReference type="Pfam" id="PF13641">
    <property type="entry name" value="Glyco_tranf_2_3"/>
    <property type="match status" value="1"/>
</dbReference>
<keyword evidence="5 7" id="KW-1133">Transmembrane helix</keyword>
<evidence type="ECO:0000256" key="4">
    <source>
        <dbReference type="ARBA" id="ARBA00022692"/>
    </source>
</evidence>
<comment type="caution">
    <text evidence="8">The sequence shown here is derived from an EMBL/GenBank/DDBJ whole genome shotgun (WGS) entry which is preliminary data.</text>
</comment>
<evidence type="ECO:0000256" key="3">
    <source>
        <dbReference type="ARBA" id="ARBA00022679"/>
    </source>
</evidence>
<dbReference type="InterPro" id="IPR029044">
    <property type="entry name" value="Nucleotide-diphossugar_trans"/>
</dbReference>
<evidence type="ECO:0000313" key="9">
    <source>
        <dbReference type="Proteomes" id="UP001142078"/>
    </source>
</evidence>
<dbReference type="InterPro" id="IPR037257">
    <property type="entry name" value="T2SS_E_N_sf"/>
</dbReference>
<dbReference type="GO" id="GO:0016757">
    <property type="term" value="F:glycosyltransferase activity"/>
    <property type="evidence" value="ECO:0007669"/>
    <property type="project" value="UniProtKB-KW"/>
</dbReference>
<dbReference type="EC" id="2.4.-.-" evidence="8"/>
<keyword evidence="9" id="KW-1185">Reference proteome</keyword>
<dbReference type="PANTHER" id="PTHR43867">
    <property type="entry name" value="CELLULOSE SYNTHASE CATALYTIC SUBUNIT A [UDP-FORMING]"/>
    <property type="match status" value="1"/>
</dbReference>
<dbReference type="GO" id="GO:0016020">
    <property type="term" value="C:membrane"/>
    <property type="evidence" value="ECO:0007669"/>
    <property type="project" value="UniProtKB-SubCell"/>
</dbReference>
<dbReference type="Proteomes" id="UP001142078">
    <property type="component" value="Unassembled WGS sequence"/>
</dbReference>
<dbReference type="PANTHER" id="PTHR43867:SF2">
    <property type="entry name" value="CELLULOSE SYNTHASE CATALYTIC SUBUNIT A [UDP-FORMING]"/>
    <property type="match status" value="1"/>
</dbReference>
<evidence type="ECO:0000313" key="8">
    <source>
        <dbReference type="EMBL" id="MCR2043412.1"/>
    </source>
</evidence>
<dbReference type="InterPro" id="IPR050321">
    <property type="entry name" value="Glycosyltr_2/OpgH_subfam"/>
</dbReference>
<keyword evidence="2 8" id="KW-0328">Glycosyltransferase</keyword>
<feature type="transmembrane region" description="Helical" evidence="7">
    <location>
        <begin position="6"/>
        <end position="29"/>
    </location>
</feature>
<organism evidence="8 9">
    <name type="scientific">Anaerosalibacter massiliensis</name>
    <dbReference type="NCBI Taxonomy" id="1347392"/>
    <lineage>
        <taxon>Bacteria</taxon>
        <taxon>Bacillati</taxon>
        <taxon>Bacillota</taxon>
        <taxon>Tissierellia</taxon>
        <taxon>Tissierellales</taxon>
        <taxon>Sporanaerobacteraceae</taxon>
        <taxon>Anaerosalibacter</taxon>
    </lineage>
</organism>
<dbReference type="SUPFAM" id="SSF160246">
    <property type="entry name" value="EspE N-terminal domain-like"/>
    <property type="match status" value="1"/>
</dbReference>
<sequence>MAYYIGLTFVILLILISLDDLIWDIYYLFSPKRKKNNTNIISYKELTDTVPGLLAIVVAAYREEDVLEDVIENLIDTNHYPNAMYHIFLGVYPNDPDTLEIADTLSKKHKNVHRVIHVLDGPSSKADNINNVIKNILEYENKKDIRFKGIVVHDSEDVVHPYELLVENYLLNFHKAIQMPVFPLQKMPKLGNIFKNMISGTYADEFAENHYSMLVARNATESFVPSAGTGFVLSREIIDCFCDFNIFPVGSLTEDYKLSLLLKQKGFHLYYALEEVERLKGDGKMAREFIATRSIFPSTYSAVVRQKSRWIYGITMQSFKLRDIFKNKNLSFGSKYSLYKDWKAKFGNILIIPGYSIFIYFILSLFLDIPIIYPKFSLSWYLMLFVTIMMIERQILRGRAVKNVYGYKSTLISILFPPILPFRMVIGNIINFHATLRAWKMHLFKPSTKKRKKKPSWNKTSHEFLEKKVLKTFRRNLGDVLLYKNLISPDELKKSLKKSETNGMRLGETLITEGLVSEEDVIISLCKVNKDIYFKIKPNMVSKEGIEFFGKDFLLQNLIAPIMKTRNTAVFAISNPDDKERIINLLKDKKFEKEVIKFIYSTKEHITNSLEKMDEEYSDQIKFIEKLIEEDILLLDEGIIALRYQNTKKNINETLYDMGFKEQGDRGLVFN</sequence>
<evidence type="ECO:0000256" key="2">
    <source>
        <dbReference type="ARBA" id="ARBA00022676"/>
    </source>
</evidence>
<dbReference type="Gene3D" id="3.90.550.10">
    <property type="entry name" value="Spore Coat Polysaccharide Biosynthesis Protein SpsA, Chain A"/>
    <property type="match status" value="1"/>
</dbReference>
<dbReference type="SUPFAM" id="SSF53448">
    <property type="entry name" value="Nucleotide-diphospho-sugar transferases"/>
    <property type="match status" value="1"/>
</dbReference>
<gene>
    <name evidence="8" type="ORF">NSA23_04690</name>
</gene>
<feature type="transmembrane region" description="Helical" evidence="7">
    <location>
        <begin position="411"/>
        <end position="430"/>
    </location>
</feature>
<accession>A0A9X2S6A7</accession>
<evidence type="ECO:0000256" key="7">
    <source>
        <dbReference type="SAM" id="Phobius"/>
    </source>
</evidence>
<dbReference type="EMBL" id="JANJZL010000002">
    <property type="protein sequence ID" value="MCR2043412.1"/>
    <property type="molecule type" value="Genomic_DNA"/>
</dbReference>
<evidence type="ECO:0000256" key="1">
    <source>
        <dbReference type="ARBA" id="ARBA00004141"/>
    </source>
</evidence>
<keyword evidence="3 8" id="KW-0808">Transferase</keyword>
<keyword evidence="6 7" id="KW-0472">Membrane</keyword>
<name>A0A9X2S6A7_9FIRM</name>
<feature type="transmembrane region" description="Helical" evidence="7">
    <location>
        <begin position="372"/>
        <end position="391"/>
    </location>
</feature>
<protein>
    <submittedName>
        <fullName evidence="8">Glycosyltransferase</fullName>
        <ecNumber evidence="8">2.4.-.-</ecNumber>
    </submittedName>
</protein>
<reference evidence="8" key="1">
    <citation type="submission" date="2022-07" db="EMBL/GenBank/DDBJ databases">
        <title>Enhanced cultured diversity of the mouse gut microbiota enables custom-made synthetic communities.</title>
        <authorList>
            <person name="Afrizal A."/>
        </authorList>
    </citation>
    <scope>NUCLEOTIDE SEQUENCE</scope>
    <source>
        <strain evidence="8">DSM 29482</strain>
    </source>
</reference>